<organism evidence="1 2">
    <name type="scientific">Puccinia striiformis f. sp. tritici</name>
    <dbReference type="NCBI Taxonomy" id="168172"/>
    <lineage>
        <taxon>Eukaryota</taxon>
        <taxon>Fungi</taxon>
        <taxon>Dikarya</taxon>
        <taxon>Basidiomycota</taxon>
        <taxon>Pucciniomycotina</taxon>
        <taxon>Pucciniomycetes</taxon>
        <taxon>Pucciniales</taxon>
        <taxon>Pucciniaceae</taxon>
        <taxon>Puccinia</taxon>
    </lineage>
</organism>
<evidence type="ECO:0000313" key="2">
    <source>
        <dbReference type="Proteomes" id="UP001060170"/>
    </source>
</evidence>
<comment type="caution">
    <text evidence="1">The sequence shown here is derived from an EMBL/GenBank/DDBJ whole genome shotgun (WGS) entry which is preliminary data.</text>
</comment>
<protein>
    <submittedName>
        <fullName evidence="1">Uncharacterized protein</fullName>
    </submittedName>
</protein>
<gene>
    <name evidence="1" type="ORF">MJO28_013963</name>
</gene>
<reference evidence="2" key="1">
    <citation type="journal article" date="2018" name="BMC Genomics">
        <title>Genomic insights into host adaptation between the wheat stripe rust pathogen (Puccinia striiformis f. sp. tritici) and the barley stripe rust pathogen (Puccinia striiformis f. sp. hordei).</title>
        <authorList>
            <person name="Xia C."/>
            <person name="Wang M."/>
            <person name="Yin C."/>
            <person name="Cornejo O.E."/>
            <person name="Hulbert S.H."/>
            <person name="Chen X."/>
        </authorList>
    </citation>
    <scope>NUCLEOTIDE SEQUENCE [LARGE SCALE GENOMIC DNA]</scope>
    <source>
        <strain evidence="2">93-210</strain>
    </source>
</reference>
<accession>A0ACC0DW24</accession>
<dbReference type="EMBL" id="CM045878">
    <property type="protein sequence ID" value="KAI7940311.1"/>
    <property type="molecule type" value="Genomic_DNA"/>
</dbReference>
<dbReference type="Proteomes" id="UP001060170">
    <property type="component" value="Chromosome 14"/>
</dbReference>
<evidence type="ECO:0000313" key="1">
    <source>
        <dbReference type="EMBL" id="KAI7940311.1"/>
    </source>
</evidence>
<sequence>MQQADKFKGWQIKPPKVFLMNRPHCKEFISLPFSSFLLPEVILLSGNSLSKSMHSPNNSVLHETSKYITSSKRLIADLFKKEMFIGDQRFDIKKLGGCDW</sequence>
<name>A0ACC0DW24_9BASI</name>
<reference evidence="2" key="2">
    <citation type="journal article" date="2018" name="Mol. Plant Microbe Interact.">
        <title>Genome sequence resources for the wheat stripe rust pathogen (Puccinia striiformis f. sp. tritici) and the barley stripe rust pathogen (Puccinia striiformis f. sp. hordei).</title>
        <authorList>
            <person name="Xia C."/>
            <person name="Wang M."/>
            <person name="Yin C."/>
            <person name="Cornejo O.E."/>
            <person name="Hulbert S.H."/>
            <person name="Chen X."/>
        </authorList>
    </citation>
    <scope>NUCLEOTIDE SEQUENCE [LARGE SCALE GENOMIC DNA]</scope>
    <source>
        <strain evidence="2">93-210</strain>
    </source>
</reference>
<keyword evidence="2" id="KW-1185">Reference proteome</keyword>
<reference evidence="1 2" key="3">
    <citation type="journal article" date="2022" name="Microbiol. Spectr.">
        <title>Folding features and dynamics of 3D genome architecture in plant fungal pathogens.</title>
        <authorList>
            <person name="Xia C."/>
        </authorList>
    </citation>
    <scope>NUCLEOTIDE SEQUENCE [LARGE SCALE GENOMIC DNA]</scope>
    <source>
        <strain evidence="1 2">93-210</strain>
    </source>
</reference>
<proteinExistence type="predicted"/>